<dbReference type="Pfam" id="PF12464">
    <property type="entry name" value="Mac"/>
    <property type="match status" value="1"/>
</dbReference>
<dbReference type="STRING" id="265726.KY46_14445"/>
<dbReference type="Pfam" id="PF00132">
    <property type="entry name" value="Hexapep"/>
    <property type="match status" value="1"/>
</dbReference>
<evidence type="ECO:0000313" key="8">
    <source>
        <dbReference type="Proteomes" id="UP000033633"/>
    </source>
</evidence>
<dbReference type="OrthoDB" id="9815592at2"/>
<evidence type="ECO:0000256" key="3">
    <source>
        <dbReference type="ARBA" id="ARBA00022737"/>
    </source>
</evidence>
<dbReference type="PANTHER" id="PTHR43017">
    <property type="entry name" value="GALACTOSIDE O-ACETYLTRANSFERASE"/>
    <property type="match status" value="1"/>
</dbReference>
<accession>A0A0F5VAT7</accession>
<proteinExistence type="inferred from homology"/>
<dbReference type="InterPro" id="IPR018357">
    <property type="entry name" value="Hexapep_transf_CS"/>
</dbReference>
<comment type="caution">
    <text evidence="7">The sequence shown here is derived from an EMBL/GenBank/DDBJ whole genome shotgun (WGS) entry which is preliminary data.</text>
</comment>
<evidence type="ECO:0000256" key="2">
    <source>
        <dbReference type="ARBA" id="ARBA00022679"/>
    </source>
</evidence>
<dbReference type="PATRIC" id="fig|265726.11.peg.1132"/>
<dbReference type="InterPro" id="IPR039369">
    <property type="entry name" value="LacA-like"/>
</dbReference>
<reference evidence="7 8" key="1">
    <citation type="submission" date="2014-12" db="EMBL/GenBank/DDBJ databases">
        <title>Mercury Reductase activity and rhizosphere competence traits in the genome of root associated Photobacterium halotolerans MELD1.</title>
        <authorList>
            <person name="Mathew D.C."/>
            <person name="Huang C.-C."/>
        </authorList>
    </citation>
    <scope>NUCLEOTIDE SEQUENCE [LARGE SCALE GENOMIC DNA]</scope>
    <source>
        <strain evidence="7 8">MELD1</strain>
    </source>
</reference>
<evidence type="ECO:0000256" key="4">
    <source>
        <dbReference type="ARBA" id="ARBA00023315"/>
    </source>
</evidence>
<organism evidence="7 8">
    <name type="scientific">Photobacterium halotolerans</name>
    <dbReference type="NCBI Taxonomy" id="265726"/>
    <lineage>
        <taxon>Bacteria</taxon>
        <taxon>Pseudomonadati</taxon>
        <taxon>Pseudomonadota</taxon>
        <taxon>Gammaproteobacteria</taxon>
        <taxon>Vibrionales</taxon>
        <taxon>Vibrionaceae</taxon>
        <taxon>Photobacterium</taxon>
    </lineage>
</organism>
<dbReference type="GO" id="GO:0008870">
    <property type="term" value="F:galactoside O-acetyltransferase activity"/>
    <property type="evidence" value="ECO:0007669"/>
    <property type="project" value="TreeGrafter"/>
</dbReference>
<sequence>MPDKLNDFSTKLLINQALIDHQIACRELLYDFNHSRPSEQQKRQDILSKILKQCQGTHIEPPFRCDMGSNLSIGKDGFINYGLIVLDIAPVTIGDHVLIGPNVQLCAAGHPVLLSERVQPYACGDPITIGNHVWIGAGSIVLGGVSIGDNTVIGAGSIVVKDIPSNVIAAGNPCKVLRRIDHGQLPTEEEIQALYQQLGLKA</sequence>
<dbReference type="RefSeq" id="WP_046221333.1">
    <property type="nucleotide sequence ID" value="NZ_JWYV01000012.1"/>
</dbReference>
<keyword evidence="4 5" id="KW-0012">Acyltransferase</keyword>
<dbReference type="PANTHER" id="PTHR43017:SF1">
    <property type="entry name" value="ACETYLTRANSFERASE YJL218W-RELATED"/>
    <property type="match status" value="1"/>
</dbReference>
<dbReference type="SUPFAM" id="SSF51161">
    <property type="entry name" value="Trimeric LpxA-like enzymes"/>
    <property type="match status" value="1"/>
</dbReference>
<keyword evidence="2 5" id="KW-0808">Transferase</keyword>
<dbReference type="Proteomes" id="UP000033633">
    <property type="component" value="Unassembled WGS sequence"/>
</dbReference>
<feature type="domain" description="Maltose/galactoside acetyltransferase" evidence="6">
    <location>
        <begin position="17"/>
        <end position="54"/>
    </location>
</feature>
<protein>
    <recommendedName>
        <fullName evidence="5">Acetyltransferase</fullName>
        <ecNumber evidence="5">2.3.1.-</ecNumber>
    </recommendedName>
</protein>
<keyword evidence="3" id="KW-0677">Repeat</keyword>
<dbReference type="PROSITE" id="PS00101">
    <property type="entry name" value="HEXAPEP_TRANSFERASES"/>
    <property type="match status" value="1"/>
</dbReference>
<dbReference type="CDD" id="cd03357">
    <property type="entry name" value="LbH_MAT_GAT"/>
    <property type="match status" value="1"/>
</dbReference>
<comment type="similarity">
    <text evidence="1 5">Belongs to the transferase hexapeptide repeat family.</text>
</comment>
<dbReference type="Gene3D" id="2.160.10.10">
    <property type="entry name" value="Hexapeptide repeat proteins"/>
    <property type="match status" value="1"/>
</dbReference>
<name>A0A0F5VAT7_9GAMM</name>
<dbReference type="InterPro" id="IPR001451">
    <property type="entry name" value="Hexapep"/>
</dbReference>
<dbReference type="AlphaFoldDB" id="A0A0F5VAT7"/>
<dbReference type="EC" id="2.3.1.-" evidence="5"/>
<evidence type="ECO:0000313" key="7">
    <source>
        <dbReference type="EMBL" id="KKC99280.1"/>
    </source>
</evidence>
<evidence type="ECO:0000259" key="6">
    <source>
        <dbReference type="Pfam" id="PF12464"/>
    </source>
</evidence>
<dbReference type="InterPro" id="IPR024688">
    <property type="entry name" value="Mac_dom"/>
</dbReference>
<dbReference type="InterPro" id="IPR011004">
    <property type="entry name" value="Trimer_LpxA-like_sf"/>
</dbReference>
<evidence type="ECO:0000256" key="5">
    <source>
        <dbReference type="RuleBase" id="RU367021"/>
    </source>
</evidence>
<dbReference type="EMBL" id="JWYV01000012">
    <property type="protein sequence ID" value="KKC99280.1"/>
    <property type="molecule type" value="Genomic_DNA"/>
</dbReference>
<keyword evidence="8" id="KW-1185">Reference proteome</keyword>
<gene>
    <name evidence="7" type="ORF">KY46_14445</name>
</gene>
<evidence type="ECO:0000256" key="1">
    <source>
        <dbReference type="ARBA" id="ARBA00007274"/>
    </source>
</evidence>